<keyword evidence="3" id="KW-1185">Reference proteome</keyword>
<reference evidence="2 3" key="1">
    <citation type="submission" date="2023-03" db="EMBL/GenBank/DDBJ databases">
        <authorList>
            <person name="Mo P."/>
        </authorList>
    </citation>
    <scope>NUCLEOTIDE SEQUENCE [LARGE SCALE GENOMIC DNA]</scope>
    <source>
        <strain evidence="2 3">HUAS 5</strain>
    </source>
</reference>
<dbReference type="PROSITE" id="PS50943">
    <property type="entry name" value="HTH_CROC1"/>
    <property type="match status" value="1"/>
</dbReference>
<evidence type="ECO:0000259" key="1">
    <source>
        <dbReference type="PROSITE" id="PS50943"/>
    </source>
</evidence>
<dbReference type="InterPro" id="IPR001387">
    <property type="entry name" value="Cro/C1-type_HTH"/>
</dbReference>
<dbReference type="InterPro" id="IPR010982">
    <property type="entry name" value="Lambda_DNA-bd_dom_sf"/>
</dbReference>
<dbReference type="Pfam" id="PF19054">
    <property type="entry name" value="DUF5753"/>
    <property type="match status" value="1"/>
</dbReference>
<dbReference type="Proteomes" id="UP001216440">
    <property type="component" value="Chromosome"/>
</dbReference>
<name>A0ABY8K8Q5_9ACTN</name>
<feature type="domain" description="HTH cro/C1-type" evidence="1">
    <location>
        <begin position="23"/>
        <end position="76"/>
    </location>
</feature>
<dbReference type="Pfam" id="PF13560">
    <property type="entry name" value="HTH_31"/>
    <property type="match status" value="1"/>
</dbReference>
<dbReference type="InterPro" id="IPR043917">
    <property type="entry name" value="DUF5753"/>
</dbReference>
<proteinExistence type="predicted"/>
<sequence>MNVRPERQDSNEDSARGALGSTLRYLREKAGKSLSQLAEDTNYDKSYLYRLEAAERISKRPVMEDLDTYYETGDLLVRLWKLARMEVFKDQYKAFMRLEATANVMHMYTPGVPGLLQTEAYARVVLSLWQVQPDEEALEEQVVARIGRQELLHRKPKPVIRVIIDEAALRRTVADPKIWDDQLLHLVYSAAQPTITIQVLPFSAGVHPLNRGSLHLLWQPDGTSVAYLEGNTSGELLEESDDIHKFRLAYDRVRDVALTPQDSVMFIERVLEELRS</sequence>
<dbReference type="EMBL" id="CP121682">
    <property type="protein sequence ID" value="WGD42893.1"/>
    <property type="molecule type" value="Genomic_DNA"/>
</dbReference>
<dbReference type="RefSeq" id="WP_279335946.1">
    <property type="nucleotide sequence ID" value="NZ_CP121682.1"/>
</dbReference>
<dbReference type="SMART" id="SM00530">
    <property type="entry name" value="HTH_XRE"/>
    <property type="match status" value="1"/>
</dbReference>
<protein>
    <submittedName>
        <fullName evidence="2">Helix-turn-helix transcriptional regulator</fullName>
    </submittedName>
</protein>
<gene>
    <name evidence="2" type="ORF">PYS65_23660</name>
</gene>
<dbReference type="CDD" id="cd00093">
    <property type="entry name" value="HTH_XRE"/>
    <property type="match status" value="1"/>
</dbReference>
<accession>A0ABY8K8Q5</accession>
<evidence type="ECO:0000313" key="2">
    <source>
        <dbReference type="EMBL" id="WGD42893.1"/>
    </source>
</evidence>
<dbReference type="SUPFAM" id="SSF47413">
    <property type="entry name" value="lambda repressor-like DNA-binding domains"/>
    <property type="match status" value="1"/>
</dbReference>
<dbReference type="Gene3D" id="1.10.260.40">
    <property type="entry name" value="lambda repressor-like DNA-binding domains"/>
    <property type="match status" value="1"/>
</dbReference>
<evidence type="ECO:0000313" key="3">
    <source>
        <dbReference type="Proteomes" id="UP001216440"/>
    </source>
</evidence>
<organism evidence="2 3">
    <name type="scientific">Streptomyces cathayae</name>
    <dbReference type="NCBI Taxonomy" id="3031124"/>
    <lineage>
        <taxon>Bacteria</taxon>
        <taxon>Bacillati</taxon>
        <taxon>Actinomycetota</taxon>
        <taxon>Actinomycetes</taxon>
        <taxon>Kitasatosporales</taxon>
        <taxon>Streptomycetaceae</taxon>
        <taxon>Streptomyces</taxon>
    </lineage>
</organism>